<proteinExistence type="inferred from homology"/>
<keyword evidence="3 4" id="KW-0378">Hydrolase</keyword>
<sequence length="142" mass="15169">MPPRPTQPEIAAAVIINNSRLLLVLRAVPEPGLTWQLPAGKVENHETPQEAAVREAEEETGLRVRAVNLLGSRVHPTTGRLIHYVLCTAVAETAHRPSAAEIAGVAWVPYAQLPAFVPGGFHAPVQQHIDQACSTAGREGAL</sequence>
<dbReference type="AlphaFoldDB" id="I2N869"/>
<dbReference type="PANTHER" id="PTHR43046">
    <property type="entry name" value="GDP-MANNOSE MANNOSYL HYDROLASE"/>
    <property type="match status" value="1"/>
</dbReference>
<evidence type="ECO:0000256" key="4">
    <source>
        <dbReference type="RuleBase" id="RU003476"/>
    </source>
</evidence>
<dbReference type="InterPro" id="IPR020476">
    <property type="entry name" value="Nudix_hydrolase"/>
</dbReference>
<dbReference type="RefSeq" id="WP_006345930.1">
    <property type="nucleotide sequence ID" value="NZ_CP029159.1"/>
</dbReference>
<dbReference type="PANTHER" id="PTHR43046:SF14">
    <property type="entry name" value="MUTT_NUDIX FAMILY PROTEIN"/>
    <property type="match status" value="1"/>
</dbReference>
<evidence type="ECO:0000256" key="3">
    <source>
        <dbReference type="ARBA" id="ARBA00022801"/>
    </source>
</evidence>
<comment type="cofactor">
    <cofactor evidence="1">
        <name>Mg(2+)</name>
        <dbReference type="ChEBI" id="CHEBI:18420"/>
    </cofactor>
</comment>
<dbReference type="Proteomes" id="UP000005940">
    <property type="component" value="Chromosome"/>
</dbReference>
<dbReference type="EMBL" id="CP029159">
    <property type="protein sequence ID" value="QKM66929.1"/>
    <property type="molecule type" value="Genomic_DNA"/>
</dbReference>
<evidence type="ECO:0000256" key="2">
    <source>
        <dbReference type="ARBA" id="ARBA00005582"/>
    </source>
</evidence>
<reference evidence="5 6" key="1">
    <citation type="journal article" date="2012" name="J. Bacteriol.">
        <title>Draft genome of Streptomyces tsukubaensis NRRL 18488, the producer of the clinically important immunosuppressant tacrolimus (FK506).</title>
        <authorList>
            <person name="Barreiro C."/>
            <person name="Prieto C."/>
            <person name="Sola-Landa A."/>
            <person name="Solera E."/>
            <person name="Martinez-Castro M."/>
            <person name="Perez-Redondo R."/>
            <person name="Garcia-Estrada C."/>
            <person name="Aparicio J.F."/>
            <person name="Fernandez-Martinez L.T."/>
            <person name="Santos-Aberturas J."/>
            <person name="Salehi-Najafabadi Z."/>
            <person name="Rodriguez-Garcia A."/>
            <person name="Tauch A."/>
            <person name="Martin J.F."/>
        </authorList>
    </citation>
    <scope>NUCLEOTIDE SEQUENCE [LARGE SCALE GENOMIC DNA]</scope>
    <source>
        <strain evidence="6">DSM 42081 / NBRC 108919 / NRRL 18488 / 9993</strain>
    </source>
</reference>
<dbReference type="GO" id="GO:0016787">
    <property type="term" value="F:hydrolase activity"/>
    <property type="evidence" value="ECO:0007669"/>
    <property type="project" value="UniProtKB-KW"/>
</dbReference>
<comment type="similarity">
    <text evidence="2 4">Belongs to the Nudix hydrolase family.</text>
</comment>
<dbReference type="InterPro" id="IPR000086">
    <property type="entry name" value="NUDIX_hydrolase_dom"/>
</dbReference>
<accession>I2N869</accession>
<dbReference type="Gene3D" id="3.90.79.10">
    <property type="entry name" value="Nucleoside Triphosphate Pyrophosphohydrolase"/>
    <property type="match status" value="1"/>
</dbReference>
<evidence type="ECO:0000256" key="1">
    <source>
        <dbReference type="ARBA" id="ARBA00001946"/>
    </source>
</evidence>
<gene>
    <name evidence="5" type="ORF">STSU_006820</name>
</gene>
<dbReference type="Pfam" id="PF00293">
    <property type="entry name" value="NUDIX"/>
    <property type="match status" value="1"/>
</dbReference>
<dbReference type="InterPro" id="IPR020084">
    <property type="entry name" value="NUDIX_hydrolase_CS"/>
</dbReference>
<dbReference type="CDD" id="cd02883">
    <property type="entry name" value="NUDIX_Hydrolase"/>
    <property type="match status" value="1"/>
</dbReference>
<keyword evidence="6" id="KW-1185">Reference proteome</keyword>
<dbReference type="SUPFAM" id="SSF55811">
    <property type="entry name" value="Nudix"/>
    <property type="match status" value="1"/>
</dbReference>
<organism evidence="5 6">
    <name type="scientific">Streptomyces tsukubensis (strain DSM 42081 / NBRC 108919 / NRRL 18488 / 9993)</name>
    <dbReference type="NCBI Taxonomy" id="1114943"/>
    <lineage>
        <taxon>Bacteria</taxon>
        <taxon>Bacillati</taxon>
        <taxon>Actinomycetota</taxon>
        <taxon>Actinomycetes</taxon>
        <taxon>Kitasatosporales</taxon>
        <taxon>Streptomycetaceae</taxon>
        <taxon>Streptomyces</taxon>
    </lineage>
</organism>
<dbReference type="PRINTS" id="PR00502">
    <property type="entry name" value="NUDIXFAMILY"/>
</dbReference>
<dbReference type="PROSITE" id="PS00893">
    <property type="entry name" value="NUDIX_BOX"/>
    <property type="match status" value="1"/>
</dbReference>
<evidence type="ECO:0000313" key="5">
    <source>
        <dbReference type="EMBL" id="QKM66929.1"/>
    </source>
</evidence>
<name>I2N869_STRT9</name>
<protein>
    <submittedName>
        <fullName evidence="5">NUDIX hydrolase</fullName>
    </submittedName>
</protein>
<dbReference type="InterPro" id="IPR015797">
    <property type="entry name" value="NUDIX_hydrolase-like_dom_sf"/>
</dbReference>
<dbReference type="PROSITE" id="PS51462">
    <property type="entry name" value="NUDIX"/>
    <property type="match status" value="1"/>
</dbReference>
<evidence type="ECO:0000313" key="6">
    <source>
        <dbReference type="Proteomes" id="UP000005940"/>
    </source>
</evidence>